<evidence type="ECO:0000256" key="8">
    <source>
        <dbReference type="ARBA" id="ARBA00022927"/>
    </source>
</evidence>
<keyword evidence="10" id="KW-1006">Bacterial flagellum protein export</keyword>
<keyword evidence="12" id="KW-0966">Cell projection</keyword>
<sequence>MTSVQAFHKIKELREQDKKKKQKMYQEQVDAFESVATRLYEKLKKRESVEQSFHESITLSKVKAHSFIHHRRYIDQLDSEIMQLQPQVQHARLQMENAQNNLSSAHMEVKKFEKLIDNKLARHRQWLKEEEKKQMDELSTTQYLNEKNR</sequence>
<evidence type="ECO:0000256" key="1">
    <source>
        <dbReference type="ARBA" id="ARBA00004413"/>
    </source>
</evidence>
<keyword evidence="11" id="KW-0175">Coiled coil</keyword>
<evidence type="ECO:0000256" key="2">
    <source>
        <dbReference type="ARBA" id="ARBA00010004"/>
    </source>
</evidence>
<evidence type="ECO:0000256" key="11">
    <source>
        <dbReference type="SAM" id="Coils"/>
    </source>
</evidence>
<feature type="coiled-coil region" evidence="11">
    <location>
        <begin position="88"/>
        <end position="115"/>
    </location>
</feature>
<evidence type="ECO:0000256" key="10">
    <source>
        <dbReference type="ARBA" id="ARBA00023225"/>
    </source>
</evidence>
<dbReference type="Proteomes" id="UP001221597">
    <property type="component" value="Chromosome"/>
</dbReference>
<name>A0ABY8J2L5_9BACI</name>
<evidence type="ECO:0000256" key="9">
    <source>
        <dbReference type="ARBA" id="ARBA00023136"/>
    </source>
</evidence>
<evidence type="ECO:0000313" key="13">
    <source>
        <dbReference type="Proteomes" id="UP001221597"/>
    </source>
</evidence>
<comment type="subcellular location">
    <subcellularLocation>
        <location evidence="1">Cell membrane</location>
        <topology evidence="1">Peripheral membrane protein</topology>
        <orientation evidence="1">Cytoplasmic side</orientation>
    </subcellularLocation>
</comment>
<keyword evidence="13" id="KW-1185">Reference proteome</keyword>
<dbReference type="InterPro" id="IPR053716">
    <property type="entry name" value="Flag_assembly_chemotaxis_eff"/>
</dbReference>
<keyword evidence="8" id="KW-0653">Protein transport</keyword>
<evidence type="ECO:0000256" key="4">
    <source>
        <dbReference type="ARBA" id="ARBA00022448"/>
    </source>
</evidence>
<dbReference type="Gene3D" id="1.10.287.1700">
    <property type="match status" value="1"/>
</dbReference>
<keyword evidence="6" id="KW-0145">Chemotaxis</keyword>
<evidence type="ECO:0000256" key="5">
    <source>
        <dbReference type="ARBA" id="ARBA00022475"/>
    </source>
</evidence>
<dbReference type="Pfam" id="PF02050">
    <property type="entry name" value="FliJ"/>
    <property type="match status" value="1"/>
</dbReference>
<gene>
    <name evidence="12" type="primary">fliJ</name>
    <name evidence="12" type="ORF">P9989_10410</name>
</gene>
<evidence type="ECO:0000313" key="12">
    <source>
        <dbReference type="EMBL" id="WFT76738.1"/>
    </source>
</evidence>
<keyword evidence="4" id="KW-0813">Transport</keyword>
<dbReference type="RefSeq" id="WP_283078683.1">
    <property type="nucleotide sequence ID" value="NZ_CP121671.1"/>
</dbReference>
<keyword evidence="5" id="KW-1003">Cell membrane</keyword>
<dbReference type="NCBIfam" id="TIGR02473">
    <property type="entry name" value="flagell_FliJ"/>
    <property type="match status" value="1"/>
</dbReference>
<proteinExistence type="inferred from homology"/>
<keyword evidence="12" id="KW-0282">Flagellum</keyword>
<keyword evidence="7" id="KW-1005">Bacterial flagellum biogenesis</keyword>
<reference evidence="12 13" key="1">
    <citation type="submission" date="2023-04" db="EMBL/GenBank/DDBJ databases">
        <title>Genome sequence of Halobacillus naozhouensis KACC 21980.</title>
        <authorList>
            <person name="Kim S."/>
            <person name="Heo J."/>
            <person name="Kwon S.-W."/>
        </authorList>
    </citation>
    <scope>NUCLEOTIDE SEQUENCE [LARGE SCALE GENOMIC DNA]</scope>
    <source>
        <strain evidence="12 13">KCTC 13234</strain>
    </source>
</reference>
<dbReference type="InterPro" id="IPR012823">
    <property type="entry name" value="Flagell_FliJ"/>
</dbReference>
<accession>A0ABY8J2L5</accession>
<keyword evidence="12" id="KW-0969">Cilium</keyword>
<protein>
    <recommendedName>
        <fullName evidence="3">Flagellar FliJ protein</fullName>
    </recommendedName>
</protein>
<dbReference type="EMBL" id="CP121671">
    <property type="protein sequence ID" value="WFT76738.1"/>
    <property type="molecule type" value="Genomic_DNA"/>
</dbReference>
<evidence type="ECO:0000256" key="6">
    <source>
        <dbReference type="ARBA" id="ARBA00022500"/>
    </source>
</evidence>
<comment type="similarity">
    <text evidence="2">Belongs to the FliJ family.</text>
</comment>
<evidence type="ECO:0000256" key="7">
    <source>
        <dbReference type="ARBA" id="ARBA00022795"/>
    </source>
</evidence>
<organism evidence="12 13">
    <name type="scientific">Halobacillus naozhouensis</name>
    <dbReference type="NCBI Taxonomy" id="554880"/>
    <lineage>
        <taxon>Bacteria</taxon>
        <taxon>Bacillati</taxon>
        <taxon>Bacillota</taxon>
        <taxon>Bacilli</taxon>
        <taxon>Bacillales</taxon>
        <taxon>Bacillaceae</taxon>
        <taxon>Halobacillus</taxon>
    </lineage>
</organism>
<keyword evidence="9" id="KW-0472">Membrane</keyword>
<evidence type="ECO:0000256" key="3">
    <source>
        <dbReference type="ARBA" id="ARBA00020392"/>
    </source>
</evidence>